<proteinExistence type="predicted"/>
<dbReference type="EMBL" id="CP020811">
    <property type="protein sequence ID" value="ART74330.1"/>
    <property type="molecule type" value="Genomic_DNA"/>
</dbReference>
<sequence length="145" mass="16612">MRKLSDVIAASPKVPAFSNGTDGYDWMSRWCDRCRHPVEIAWQNYNIGKRKTQMKGYEGGCPLLMAAMTGDVTPTEWLPQDEGPDRYHCIEFRGPDDGRQPPRPKPEPPGMEGLFERPQRGIRTLKQPASQPWPTFMMTARFSDR</sequence>
<dbReference type="OrthoDB" id="3694208at2"/>
<evidence type="ECO:0000256" key="1">
    <source>
        <dbReference type="SAM" id="MobiDB-lite"/>
    </source>
</evidence>
<keyword evidence="2" id="KW-0614">Plasmid</keyword>
<dbReference type="Proteomes" id="UP000195331">
    <property type="component" value="Plasmid unnamed2"/>
</dbReference>
<dbReference type="RefSeq" id="WP_087083559.1">
    <property type="nucleotide sequence ID" value="NZ_CP020811.1"/>
</dbReference>
<feature type="compositionally biased region" description="Basic and acidic residues" evidence="1">
    <location>
        <begin position="83"/>
        <end position="106"/>
    </location>
</feature>
<reference evidence="2 3" key="1">
    <citation type="submission" date="2017-04" db="EMBL/GenBank/DDBJ databases">
        <title>Whole Genome Sequence of 1,4-Dioxane Degrading Bacterium Mycobacterium dioxanotrophicus PH-06.</title>
        <authorList>
            <person name="He Y."/>
        </authorList>
    </citation>
    <scope>NUCLEOTIDE SEQUENCE [LARGE SCALE GENOMIC DNA]</scope>
    <source>
        <strain evidence="2 3">PH-06</strain>
        <plasmid evidence="2 3">unnamed2</plasmid>
    </source>
</reference>
<geneLocation type="plasmid" evidence="2 3">
    <name>unnamed2</name>
</geneLocation>
<gene>
    <name evidence="2" type="ORF">BTO20_37545</name>
</gene>
<dbReference type="KEGG" id="mdx:BTO20_37545"/>
<evidence type="ECO:0000313" key="3">
    <source>
        <dbReference type="Proteomes" id="UP000195331"/>
    </source>
</evidence>
<name>A0A1Y0CGF0_9MYCO</name>
<dbReference type="AlphaFoldDB" id="A0A1Y0CGF0"/>
<feature type="region of interest" description="Disordered" evidence="1">
    <location>
        <begin position="79"/>
        <end position="121"/>
    </location>
</feature>
<protein>
    <submittedName>
        <fullName evidence="2">Uncharacterized protein</fullName>
    </submittedName>
</protein>
<evidence type="ECO:0000313" key="2">
    <source>
        <dbReference type="EMBL" id="ART74330.1"/>
    </source>
</evidence>
<accession>A0A1Y0CGF0</accession>
<keyword evidence="3" id="KW-1185">Reference proteome</keyword>
<organism evidence="2 3">
    <name type="scientific">Mycobacterium dioxanotrophicus</name>
    <dbReference type="NCBI Taxonomy" id="482462"/>
    <lineage>
        <taxon>Bacteria</taxon>
        <taxon>Bacillati</taxon>
        <taxon>Actinomycetota</taxon>
        <taxon>Actinomycetes</taxon>
        <taxon>Mycobacteriales</taxon>
        <taxon>Mycobacteriaceae</taxon>
        <taxon>Mycobacterium</taxon>
    </lineage>
</organism>